<dbReference type="NCBIfam" id="TIGR00871">
    <property type="entry name" value="zwf"/>
    <property type="match status" value="1"/>
</dbReference>
<dbReference type="EC" id="1.1.1.49" evidence="7"/>
<dbReference type="AlphaFoldDB" id="A0A6G9H7P8"/>
<dbReference type="HAMAP" id="MF_00966">
    <property type="entry name" value="G6PD"/>
    <property type="match status" value="1"/>
</dbReference>
<dbReference type="InterPro" id="IPR019796">
    <property type="entry name" value="G6P_DH_AS"/>
</dbReference>
<dbReference type="InterPro" id="IPR022674">
    <property type="entry name" value="G6P_DH_NAD-bd"/>
</dbReference>
<feature type="binding site" evidence="7">
    <location>
        <position position="156"/>
    </location>
    <ligand>
        <name>NADP(+)</name>
        <dbReference type="ChEBI" id="CHEBI:58349"/>
    </ligand>
</feature>
<proteinExistence type="inferred from homology"/>
<dbReference type="NCBIfam" id="NF009492">
    <property type="entry name" value="PRK12853.1-3"/>
    <property type="match status" value="1"/>
</dbReference>
<dbReference type="Pfam" id="PF02781">
    <property type="entry name" value="G6PD_C"/>
    <property type="match status" value="1"/>
</dbReference>
<feature type="compositionally biased region" description="Polar residues" evidence="8">
    <location>
        <begin position="11"/>
        <end position="20"/>
    </location>
</feature>
<evidence type="ECO:0000313" key="12">
    <source>
        <dbReference type="Proteomes" id="UP000501179"/>
    </source>
</evidence>
<feature type="binding site" evidence="7">
    <location>
        <begin position="103"/>
        <end position="104"/>
    </location>
    <ligand>
        <name>NADP(+)</name>
        <dbReference type="ChEBI" id="CHEBI:58349"/>
    </ligand>
</feature>
<dbReference type="GO" id="GO:0050661">
    <property type="term" value="F:NADP binding"/>
    <property type="evidence" value="ECO:0007669"/>
    <property type="project" value="UniProtKB-UniRule"/>
</dbReference>
<dbReference type="Proteomes" id="UP000501179">
    <property type="component" value="Chromosome"/>
</dbReference>
<dbReference type="InterPro" id="IPR022675">
    <property type="entry name" value="G6P_DH_C"/>
</dbReference>
<gene>
    <name evidence="7" type="primary">zwf</name>
    <name evidence="11" type="ORF">HA039_30855</name>
</gene>
<feature type="binding site" evidence="7">
    <location>
        <position position="190"/>
    </location>
    <ligand>
        <name>substrate</name>
    </ligand>
</feature>
<evidence type="ECO:0000256" key="5">
    <source>
        <dbReference type="ARBA" id="ARBA00023002"/>
    </source>
</evidence>
<dbReference type="SUPFAM" id="SSF55347">
    <property type="entry name" value="Glyceraldehyde-3-phosphate dehydrogenase-like, C-terminal domain"/>
    <property type="match status" value="1"/>
</dbReference>
<dbReference type="KEGG" id="slia:HA039_30855"/>
<evidence type="ECO:0000259" key="9">
    <source>
        <dbReference type="Pfam" id="PF00479"/>
    </source>
</evidence>
<accession>A0A6G9H7P8</accession>
<dbReference type="GO" id="GO:0009051">
    <property type="term" value="P:pentose-phosphate shunt, oxidative branch"/>
    <property type="evidence" value="ECO:0007669"/>
    <property type="project" value="TreeGrafter"/>
</dbReference>
<feature type="binding site" evidence="7">
    <location>
        <position position="334"/>
    </location>
    <ligand>
        <name>substrate</name>
    </ligand>
</feature>
<dbReference type="UniPathway" id="UPA00115">
    <property type="reaction ID" value="UER00408"/>
</dbReference>
<dbReference type="InterPro" id="IPR036291">
    <property type="entry name" value="NAD(P)-bd_dom_sf"/>
</dbReference>
<dbReference type="SUPFAM" id="SSF51735">
    <property type="entry name" value="NAD(P)-binding Rossmann-fold domains"/>
    <property type="match status" value="1"/>
</dbReference>
<evidence type="ECO:0000313" key="11">
    <source>
        <dbReference type="EMBL" id="QIQ06127.1"/>
    </source>
</evidence>
<feature type="binding site" evidence="7">
    <location>
        <position position="186"/>
    </location>
    <ligand>
        <name>substrate</name>
    </ligand>
</feature>
<feature type="active site" description="Proton acceptor" evidence="7">
    <location>
        <position position="248"/>
    </location>
</feature>
<evidence type="ECO:0000256" key="3">
    <source>
        <dbReference type="ARBA" id="ARBA00022526"/>
    </source>
</evidence>
<dbReference type="InterPro" id="IPR001282">
    <property type="entry name" value="G6P_DH"/>
</dbReference>
<evidence type="ECO:0000256" key="2">
    <source>
        <dbReference type="ARBA" id="ARBA00009975"/>
    </source>
</evidence>
<name>A0A6G9H7P8_9ACTN</name>
<feature type="domain" description="Glucose-6-phosphate dehydrogenase C-terminal" evidence="10">
    <location>
        <begin position="198"/>
        <end position="468"/>
    </location>
</feature>
<feature type="binding site" evidence="7">
    <location>
        <position position="224"/>
    </location>
    <ligand>
        <name>substrate</name>
    </ligand>
</feature>
<dbReference type="GO" id="GO:0004345">
    <property type="term" value="F:glucose-6-phosphate dehydrogenase activity"/>
    <property type="evidence" value="ECO:0007669"/>
    <property type="project" value="UniProtKB-UniRule"/>
</dbReference>
<evidence type="ECO:0000256" key="4">
    <source>
        <dbReference type="ARBA" id="ARBA00022857"/>
    </source>
</evidence>
<feature type="binding site" evidence="7">
    <location>
        <position position="62"/>
    </location>
    <ligand>
        <name>NADP(+)</name>
        <dbReference type="ChEBI" id="CHEBI:58349"/>
    </ligand>
</feature>
<keyword evidence="5 7" id="KW-0560">Oxidoreductase</keyword>
<dbReference type="Gene3D" id="3.30.360.10">
    <property type="entry name" value="Dihydrodipicolinate Reductase, domain 2"/>
    <property type="match status" value="1"/>
</dbReference>
<organism evidence="11 12">
    <name type="scientific">Streptomyces liangshanensis</name>
    <dbReference type="NCBI Taxonomy" id="2717324"/>
    <lineage>
        <taxon>Bacteria</taxon>
        <taxon>Bacillati</taxon>
        <taxon>Actinomycetota</taxon>
        <taxon>Actinomycetes</taxon>
        <taxon>Kitasatosporales</taxon>
        <taxon>Streptomycetaceae</taxon>
        <taxon>Streptomyces</taxon>
    </lineage>
</organism>
<dbReference type="PANTHER" id="PTHR23429">
    <property type="entry name" value="GLUCOSE-6-PHOSPHATE 1-DEHYDROGENASE G6PD"/>
    <property type="match status" value="1"/>
</dbReference>
<dbReference type="PIRSF" id="PIRSF000110">
    <property type="entry name" value="G6PD"/>
    <property type="match status" value="1"/>
</dbReference>
<evidence type="ECO:0000256" key="7">
    <source>
        <dbReference type="HAMAP-Rule" id="MF_00966"/>
    </source>
</evidence>
<dbReference type="PROSITE" id="PS00069">
    <property type="entry name" value="G6P_DEHYDROGENASE"/>
    <property type="match status" value="1"/>
</dbReference>
<feature type="domain" description="Glucose-6-phosphate dehydrogenase NAD-binding" evidence="9">
    <location>
        <begin position="27"/>
        <end position="193"/>
    </location>
</feature>
<feature type="compositionally biased region" description="Basic and acidic residues" evidence="8">
    <location>
        <begin position="1"/>
        <end position="10"/>
    </location>
</feature>
<evidence type="ECO:0000256" key="1">
    <source>
        <dbReference type="ARBA" id="ARBA00004937"/>
    </source>
</evidence>
<keyword evidence="12" id="KW-1185">Reference proteome</keyword>
<feature type="binding site" evidence="7">
    <location>
        <position position="243"/>
    </location>
    <ligand>
        <name>substrate</name>
    </ligand>
</feature>
<comment type="pathway">
    <text evidence="1 7">Carbohydrate degradation; pentose phosphate pathway; D-ribulose 5-phosphate from D-glucose 6-phosphate (oxidative stage): step 1/3.</text>
</comment>
<keyword evidence="4 7" id="KW-0521">NADP</keyword>
<reference evidence="11 12" key="1">
    <citation type="submission" date="2020-03" db="EMBL/GenBank/DDBJ databases">
        <title>A novel species.</title>
        <authorList>
            <person name="Gao J."/>
        </authorList>
    </citation>
    <scope>NUCLEOTIDE SEQUENCE [LARGE SCALE GENOMIC DNA]</scope>
    <source>
        <strain evidence="11 12">QMT-12</strain>
    </source>
</reference>
<sequence length="480" mass="53199">MAKTNGERSATDSTSVPDSTRASDTLVVFGITGDLGRKMTLRSLYRLERRGLLDCRVIGVASTDMSTAQLVAYARETVAATGEQVEDAVFQRFAGRLTYVHGDVLDDALYAQLAREIGPGHRPLYYLEMPPALFAPIVERLGKADILGTACVAVEKPFGNDLESARELNARLRAVLDESQLLRVDHFLGKEPVIELEYLRFANPALAGLWDRNSVSAVQITMAEDFGVEDRGKFYDSVGALRDVVQNHLLQVLALVTMDPPTRADADSVRDKKAEILGAVRAADPEHCVRGQYAGYADVPGVAAGSTTETFTALRLEVENWRWADVPFFLRTGKKLPLRATEVRLLLRRAPRLACLPTPTQAEQNQIVLRIDPDPGLRVQLVGQGGDEAWRPINLNASFAPDVGEPFEPYERLLHSALTGDHRLFTREDSVEESWRIVQPLLDNPPEVHPYQPGSWGPEEAKRLVRGHPSWREPWTGPAR</sequence>
<comment type="catalytic activity">
    <reaction evidence="7">
        <text>D-glucose 6-phosphate + NADP(+) = 6-phospho-D-glucono-1,5-lactone + NADPH + H(+)</text>
        <dbReference type="Rhea" id="RHEA:15841"/>
        <dbReference type="ChEBI" id="CHEBI:15378"/>
        <dbReference type="ChEBI" id="CHEBI:57783"/>
        <dbReference type="ChEBI" id="CHEBI:57955"/>
        <dbReference type="ChEBI" id="CHEBI:58349"/>
        <dbReference type="ChEBI" id="CHEBI:61548"/>
        <dbReference type="EC" id="1.1.1.49"/>
    </reaction>
</comment>
<dbReference type="PANTHER" id="PTHR23429:SF0">
    <property type="entry name" value="GLUCOSE-6-PHOSPHATE 1-DEHYDROGENASE"/>
    <property type="match status" value="1"/>
</dbReference>
<comment type="similarity">
    <text evidence="2 7">Belongs to the glucose-6-phosphate dehydrogenase family.</text>
</comment>
<evidence type="ECO:0000259" key="10">
    <source>
        <dbReference type="Pfam" id="PF02781"/>
    </source>
</evidence>
<keyword evidence="3 7" id="KW-0313">Glucose metabolism</keyword>
<evidence type="ECO:0000256" key="8">
    <source>
        <dbReference type="SAM" id="MobiDB-lite"/>
    </source>
</evidence>
<dbReference type="Pfam" id="PF00479">
    <property type="entry name" value="G6PD_N"/>
    <property type="match status" value="1"/>
</dbReference>
<dbReference type="Gene3D" id="3.40.50.720">
    <property type="entry name" value="NAD(P)-binding Rossmann-like Domain"/>
    <property type="match status" value="1"/>
</dbReference>
<protein>
    <recommendedName>
        <fullName evidence="7">Glucose-6-phosphate 1-dehydrogenase</fullName>
        <shortName evidence="7">G6PD</shortName>
        <ecNumber evidence="7">1.1.1.49</ecNumber>
    </recommendedName>
</protein>
<keyword evidence="6 7" id="KW-0119">Carbohydrate metabolism</keyword>
<dbReference type="PRINTS" id="PR00079">
    <property type="entry name" value="G6PDHDRGNASE"/>
</dbReference>
<dbReference type="RefSeq" id="WP_167034899.1">
    <property type="nucleotide sequence ID" value="NZ_CP050177.1"/>
</dbReference>
<comment type="function">
    <text evidence="7">Catalyzes the oxidation of glucose 6-phosphate to 6-phosphogluconolactone.</text>
</comment>
<dbReference type="EMBL" id="CP050177">
    <property type="protein sequence ID" value="QIQ06127.1"/>
    <property type="molecule type" value="Genomic_DNA"/>
</dbReference>
<dbReference type="GO" id="GO:0005829">
    <property type="term" value="C:cytosol"/>
    <property type="evidence" value="ECO:0007669"/>
    <property type="project" value="TreeGrafter"/>
</dbReference>
<feature type="region of interest" description="Disordered" evidence="8">
    <location>
        <begin position="1"/>
        <end position="20"/>
    </location>
</feature>
<comment type="caution">
    <text evidence="7">Lacks conserved residue(s) required for the propagation of feature annotation.</text>
</comment>
<evidence type="ECO:0000256" key="6">
    <source>
        <dbReference type="ARBA" id="ARBA00023277"/>
    </source>
</evidence>
<dbReference type="GO" id="GO:0006006">
    <property type="term" value="P:glucose metabolic process"/>
    <property type="evidence" value="ECO:0007669"/>
    <property type="project" value="UniProtKB-KW"/>
</dbReference>